<protein>
    <submittedName>
        <fullName evidence="1">Uncharacterized protein</fullName>
    </submittedName>
</protein>
<name>A0A0L0G207_9EUKA</name>
<keyword evidence="2" id="KW-1185">Reference proteome</keyword>
<dbReference type="InterPro" id="IPR011050">
    <property type="entry name" value="Pectin_lyase_fold/virulence"/>
</dbReference>
<evidence type="ECO:0000313" key="1">
    <source>
        <dbReference type="EMBL" id="KNC82228.1"/>
    </source>
</evidence>
<evidence type="ECO:0000313" key="2">
    <source>
        <dbReference type="Proteomes" id="UP000054560"/>
    </source>
</evidence>
<dbReference type="AlphaFoldDB" id="A0A0L0G207"/>
<dbReference type="SUPFAM" id="SSF51126">
    <property type="entry name" value="Pectin lyase-like"/>
    <property type="match status" value="1"/>
</dbReference>
<proteinExistence type="predicted"/>
<organism evidence="1 2">
    <name type="scientific">Sphaeroforma arctica JP610</name>
    <dbReference type="NCBI Taxonomy" id="667725"/>
    <lineage>
        <taxon>Eukaryota</taxon>
        <taxon>Ichthyosporea</taxon>
        <taxon>Ichthyophonida</taxon>
        <taxon>Sphaeroforma</taxon>
    </lineage>
</organism>
<accession>A0A0L0G207</accession>
<dbReference type="RefSeq" id="XP_014156130.1">
    <property type="nucleotide sequence ID" value="XM_014300655.1"/>
</dbReference>
<reference evidence="1 2" key="1">
    <citation type="submission" date="2011-02" db="EMBL/GenBank/DDBJ databases">
        <title>The Genome Sequence of Sphaeroforma arctica JP610.</title>
        <authorList>
            <consortium name="The Broad Institute Genome Sequencing Platform"/>
            <person name="Russ C."/>
            <person name="Cuomo C."/>
            <person name="Young S.K."/>
            <person name="Zeng Q."/>
            <person name="Gargeya S."/>
            <person name="Alvarado L."/>
            <person name="Berlin A."/>
            <person name="Chapman S.B."/>
            <person name="Chen Z."/>
            <person name="Freedman E."/>
            <person name="Gellesch M."/>
            <person name="Goldberg J."/>
            <person name="Griggs A."/>
            <person name="Gujja S."/>
            <person name="Heilman E."/>
            <person name="Heiman D."/>
            <person name="Howarth C."/>
            <person name="Mehta T."/>
            <person name="Neiman D."/>
            <person name="Pearson M."/>
            <person name="Roberts A."/>
            <person name="Saif S."/>
            <person name="Shea T."/>
            <person name="Shenoy N."/>
            <person name="Sisk P."/>
            <person name="Stolte C."/>
            <person name="Sykes S."/>
            <person name="White J."/>
            <person name="Yandava C."/>
            <person name="Burger G."/>
            <person name="Gray M.W."/>
            <person name="Holland P.W.H."/>
            <person name="King N."/>
            <person name="Lang F.B.F."/>
            <person name="Roger A.J."/>
            <person name="Ruiz-Trillo I."/>
            <person name="Haas B."/>
            <person name="Nusbaum C."/>
            <person name="Birren B."/>
        </authorList>
    </citation>
    <scope>NUCLEOTIDE SEQUENCE [LARGE SCALE GENOMIC DNA]</scope>
    <source>
        <strain evidence="1 2">JP610</strain>
    </source>
</reference>
<gene>
    <name evidence="1" type="ORF">SARC_05493</name>
</gene>
<sequence length="522" mass="57017">MVQRMFCYIKKRAILVSVFVACAYGAEISVELGQDISEAVSRAHHGDTIVLKNGNHFIGRPVNINTQISIVPETKGFVQLVVPDQTSIAVQFGASAAFESTVEDLVIQTEDGTECSLVEPYAMQADFIFELEKATVSNERLNFVSNTGPWYNRRKLTDLRFENCKYNDSANNPVTGVAYKLLGNCDGQFIFNIPLGEIGGSEGCGAAVTEHNTFQGYRAQIKGEWFETIKNDNPGVALPAVVSRSHSAQIDTYIQIDTIQNIVVAFNAHYLRDDIRLAMDAVDAGYYDGYQHSRMRIEMHMKAPYTVVGGYEGVVIVENTLTQTVQVSGYTVSESCNHLDAGTICVQKIKFDIQTCDMTGLYTLVDIPLGCSEASADGSPIDCAVQTADQQSINVTFHMSTANICEPPQGSKLESRVTSTAEVYSDISYSTKLPVNTVMVGDVSFWAIELKGQAGVNNIYNAGILAIERTSDGTCDSYGNFLGNLSLYNPDDLPIQTFDPFAQTIEIQLPVTASTVLEIASQ</sequence>
<dbReference type="EMBL" id="KQ241948">
    <property type="protein sequence ID" value="KNC82228.1"/>
    <property type="molecule type" value="Genomic_DNA"/>
</dbReference>
<dbReference type="Proteomes" id="UP000054560">
    <property type="component" value="Unassembled WGS sequence"/>
</dbReference>
<dbReference type="GeneID" id="25905997"/>